<evidence type="ECO:0000256" key="5">
    <source>
        <dbReference type="ARBA" id="ARBA00023152"/>
    </source>
</evidence>
<proteinExistence type="inferred from homology"/>
<dbReference type="CDD" id="cd00948">
    <property type="entry name" value="FBP_aldolase_I_a"/>
    <property type="match status" value="1"/>
</dbReference>
<dbReference type="InterPro" id="IPR000741">
    <property type="entry name" value="FBA_I"/>
</dbReference>
<dbReference type="EC" id="4.1.2.13" evidence="4"/>
<dbReference type="FunFam" id="3.20.20.70:FF:000140">
    <property type="entry name" value="Fructose-bisphosphate aldolase"/>
    <property type="match status" value="1"/>
</dbReference>
<organism evidence="7">
    <name type="scientific">Prasinoderma singulare</name>
    <dbReference type="NCBI Taxonomy" id="676789"/>
    <lineage>
        <taxon>Eukaryota</taxon>
        <taxon>Viridiplantae</taxon>
        <taxon>Prasinodermophyta</taxon>
        <taxon>Prasinodermophyceae</taxon>
        <taxon>Prasinodermales</taxon>
        <taxon>Prasinodermaceae</taxon>
        <taxon>Prasinoderma</taxon>
    </lineage>
</organism>
<dbReference type="UniPathway" id="UPA00109">
    <property type="reaction ID" value="UER00183"/>
</dbReference>
<accession>A0A7S3BTV2</accession>
<evidence type="ECO:0000256" key="6">
    <source>
        <dbReference type="ARBA" id="ARBA00023239"/>
    </source>
</evidence>
<evidence type="ECO:0000313" key="7">
    <source>
        <dbReference type="EMBL" id="CAE0143027.1"/>
    </source>
</evidence>
<protein>
    <recommendedName>
        <fullName evidence="4">fructose-bisphosphate aldolase</fullName>
        <ecNumber evidence="4">4.1.2.13</ecNumber>
    </recommendedName>
</protein>
<dbReference type="InterPro" id="IPR013785">
    <property type="entry name" value="Aldolase_TIM"/>
</dbReference>
<name>A0A7S3BTV2_9VIRI</name>
<dbReference type="SUPFAM" id="SSF51569">
    <property type="entry name" value="Aldolase"/>
    <property type="match status" value="1"/>
</dbReference>
<keyword evidence="5" id="KW-0324">Glycolysis</keyword>
<evidence type="ECO:0000256" key="2">
    <source>
        <dbReference type="ARBA" id="ARBA00004714"/>
    </source>
</evidence>
<dbReference type="EMBL" id="HBHY01014251">
    <property type="protein sequence ID" value="CAE0143027.1"/>
    <property type="molecule type" value="Transcribed_RNA"/>
</dbReference>
<comment type="catalytic activity">
    <reaction evidence="1">
        <text>beta-D-fructose 1,6-bisphosphate = D-glyceraldehyde 3-phosphate + dihydroxyacetone phosphate</text>
        <dbReference type="Rhea" id="RHEA:14729"/>
        <dbReference type="ChEBI" id="CHEBI:32966"/>
        <dbReference type="ChEBI" id="CHEBI:57642"/>
        <dbReference type="ChEBI" id="CHEBI:59776"/>
        <dbReference type="EC" id="4.1.2.13"/>
    </reaction>
</comment>
<dbReference type="AlphaFoldDB" id="A0A7S3BTV2"/>
<reference evidence="7" key="1">
    <citation type="submission" date="2021-01" db="EMBL/GenBank/DDBJ databases">
        <authorList>
            <person name="Corre E."/>
            <person name="Pelletier E."/>
            <person name="Niang G."/>
            <person name="Scheremetjew M."/>
            <person name="Finn R."/>
            <person name="Kale V."/>
            <person name="Holt S."/>
            <person name="Cochrane G."/>
            <person name="Meng A."/>
            <person name="Brown T."/>
            <person name="Cohen L."/>
        </authorList>
    </citation>
    <scope>NUCLEOTIDE SEQUENCE</scope>
    <source>
        <strain evidence="7">RCC927</strain>
    </source>
</reference>
<comment type="similarity">
    <text evidence="3">Belongs to the class I fructose-bisphosphate aldolase family.</text>
</comment>
<dbReference type="GO" id="GO:0004332">
    <property type="term" value="F:fructose-bisphosphate aldolase activity"/>
    <property type="evidence" value="ECO:0007669"/>
    <property type="project" value="UniProtKB-EC"/>
</dbReference>
<sequence>MASTFAGKSLARAAPVRAQRPAAARAAARANAYTEELKATAATITAAGHGIMAMDESNGTCGQRLDAIGVENTEDNRRRYRELLVTTKGLGEYISGAILFEETLFQSCEDGTSFVDALNANGIVPGIKVDTGLKPLTGCEGESWCSGLDTLADRCASYYKQGARFAKWRTAVNVAAGPSDIAIQEAAHGLARYGAICQENGLVPIIEPEVLLDGEHDIDTTYAVALKTWSAVFKAMADYGVDNEAILLKPSMVTPGADAAKKEDPETVAKYTLKMLNNVVPPAVPGIMFLSGGQSEMEATLNLNAMNQEPNPWHVSFSYARALQNTVLKTWVGQDENKAAAQAKLIGRAMANSKAQLGTYDPSGEDESAAEGMYVKNYTY</sequence>
<comment type="pathway">
    <text evidence="2">Carbohydrate degradation; glycolysis; D-glyceraldehyde 3-phosphate and glycerone phosphate from D-glucose: step 4/4.</text>
</comment>
<dbReference type="GO" id="GO:0006096">
    <property type="term" value="P:glycolytic process"/>
    <property type="evidence" value="ECO:0007669"/>
    <property type="project" value="UniProtKB-UniPathway"/>
</dbReference>
<dbReference type="Pfam" id="PF00274">
    <property type="entry name" value="Glycolytic"/>
    <property type="match status" value="1"/>
</dbReference>
<evidence type="ECO:0000256" key="3">
    <source>
        <dbReference type="ARBA" id="ARBA00010387"/>
    </source>
</evidence>
<dbReference type="NCBIfam" id="NF033379">
    <property type="entry name" value="FrucBisAld_I"/>
    <property type="match status" value="1"/>
</dbReference>
<gene>
    <name evidence="7" type="ORF">PSIN1315_LOCUS9152</name>
</gene>
<evidence type="ECO:0000256" key="1">
    <source>
        <dbReference type="ARBA" id="ARBA00000441"/>
    </source>
</evidence>
<keyword evidence="6" id="KW-0456">Lyase</keyword>
<dbReference type="PANTHER" id="PTHR11627">
    <property type="entry name" value="FRUCTOSE-BISPHOSPHATE ALDOLASE"/>
    <property type="match status" value="1"/>
</dbReference>
<dbReference type="Gene3D" id="3.20.20.70">
    <property type="entry name" value="Aldolase class I"/>
    <property type="match status" value="1"/>
</dbReference>
<evidence type="ECO:0000256" key="4">
    <source>
        <dbReference type="ARBA" id="ARBA00013068"/>
    </source>
</evidence>